<accession>A0A183C9Z7</accession>
<sequence length="88" mass="9961">MGSTNSKSSRLDSATPWQRISGSCPNAIASETWDQHLQIRDNIVEKKHLDLEDREKWIEGVKSSELQSVYEFLKRKPTAMNATPKCVG</sequence>
<proteinExistence type="predicted"/>
<dbReference type="Proteomes" id="UP000050741">
    <property type="component" value="Unassembled WGS sequence"/>
</dbReference>
<reference evidence="2" key="2">
    <citation type="submission" date="2016-06" db="UniProtKB">
        <authorList>
            <consortium name="WormBaseParasite"/>
        </authorList>
    </citation>
    <scope>IDENTIFICATION</scope>
</reference>
<protein>
    <submittedName>
        <fullName evidence="2">Pentatricopeptide repeat-containing protein</fullName>
    </submittedName>
</protein>
<dbReference type="AlphaFoldDB" id="A0A183C9Z7"/>
<reference evidence="1" key="1">
    <citation type="submission" date="2014-05" db="EMBL/GenBank/DDBJ databases">
        <title>The genome and life-stage specific transcriptomes of Globodera pallida elucidate key aspects of plant parasitism by a cyst nematode.</title>
        <authorList>
            <person name="Cotton J.A."/>
            <person name="Lilley C.J."/>
            <person name="Jones L.M."/>
            <person name="Kikuchi T."/>
            <person name="Reid A.J."/>
            <person name="Thorpe P."/>
            <person name="Tsai I.J."/>
            <person name="Beasley H."/>
            <person name="Blok V."/>
            <person name="Cock P.J.A."/>
            <person name="Van den Akker S.E."/>
            <person name="Holroyd N."/>
            <person name="Hunt M."/>
            <person name="Mantelin S."/>
            <person name="Naghra H."/>
            <person name="Pain A."/>
            <person name="Palomares-Rius J.E."/>
            <person name="Zarowiecki M."/>
            <person name="Berriman M."/>
            <person name="Jones J.T."/>
            <person name="Urwin P.E."/>
        </authorList>
    </citation>
    <scope>NUCLEOTIDE SEQUENCE [LARGE SCALE GENOMIC DNA]</scope>
    <source>
        <strain evidence="1">Lindley</strain>
    </source>
</reference>
<evidence type="ECO:0000313" key="2">
    <source>
        <dbReference type="WBParaSite" id="GPLIN_000969600"/>
    </source>
</evidence>
<evidence type="ECO:0000313" key="1">
    <source>
        <dbReference type="Proteomes" id="UP000050741"/>
    </source>
</evidence>
<keyword evidence="1" id="KW-1185">Reference proteome</keyword>
<dbReference type="WBParaSite" id="GPLIN_000969600">
    <property type="protein sequence ID" value="GPLIN_000969600"/>
    <property type="gene ID" value="GPLIN_000969600"/>
</dbReference>
<organism evidence="1 2">
    <name type="scientific">Globodera pallida</name>
    <name type="common">Potato cyst nematode worm</name>
    <name type="synonym">Heterodera pallida</name>
    <dbReference type="NCBI Taxonomy" id="36090"/>
    <lineage>
        <taxon>Eukaryota</taxon>
        <taxon>Metazoa</taxon>
        <taxon>Ecdysozoa</taxon>
        <taxon>Nematoda</taxon>
        <taxon>Chromadorea</taxon>
        <taxon>Rhabditida</taxon>
        <taxon>Tylenchina</taxon>
        <taxon>Tylenchomorpha</taxon>
        <taxon>Tylenchoidea</taxon>
        <taxon>Heteroderidae</taxon>
        <taxon>Heteroderinae</taxon>
        <taxon>Globodera</taxon>
    </lineage>
</organism>
<name>A0A183C9Z7_GLOPA</name>